<proteinExistence type="predicted"/>
<dbReference type="EMBL" id="CAJNJA010010985">
    <property type="protein sequence ID" value="CAE7265122.1"/>
    <property type="molecule type" value="Genomic_DNA"/>
</dbReference>
<protein>
    <submittedName>
        <fullName evidence="1">Uncharacterized protein</fullName>
    </submittedName>
</protein>
<reference evidence="1" key="1">
    <citation type="submission" date="2021-02" db="EMBL/GenBank/DDBJ databases">
        <authorList>
            <person name="Dougan E. K."/>
            <person name="Rhodes N."/>
            <person name="Thang M."/>
            <person name="Chan C."/>
        </authorList>
    </citation>
    <scope>NUCLEOTIDE SEQUENCE</scope>
</reference>
<dbReference type="Proteomes" id="UP000601435">
    <property type="component" value="Unassembled WGS sequence"/>
</dbReference>
<dbReference type="AlphaFoldDB" id="A0A812MK84"/>
<sequence length="1031" mass="108283">MHALSSGLLAGFMSDEKSLSMGAFTLSGLSSMGSAEQAGPDALESIVPAAGVAGNIRALSCGIGSAWQATAVLMTANARAIRELPKDHLEYLESSAERKVGEEVTEAALSRPELHSVLPLKPLSAEIEDTSNDKWQVVMNRVMVKAGGRMAAALVSTTSAPQPHEVFPASSVIELCGAAVLRTAEDLNSENCGELEQGQACFVLGHGTSPDSRRLQVYVIGKGLRGWISCVAKSGRKLVTMIGAPGSDVAAGAAGEFQAIAGAAVAGAYAGSPRSGSVFSAAPAMPMVTQHSQSSACTPCQSVTPAMPMPAVPACGTMRSNHSACVGQAIQSQGAMPAMPGVGTMQSQSAMQAWSPAAAVQSQASSYSASRCQVDIAPRSCGFSAASDAPEAQGRGNAVPPAARLTLESSSTVNSSSVGQFPPGCRVAVLDEMVMRAEESLKSEQLAVLEEASGTLGWISFVAQSGRPLAFGPANEVKVEVKGLGFRVALAAAEVAPPAFAAMPSNRSRSTSAAGIGTASASIFSAQEAPVEHGVSIPMPATGVASVASRVSRVSYHPQVITQEVEPAGKQWLRRQKAQDLREEAPKRFLVDNRLLHAGTEGVNYRFSKDLEDIDLSCTALWGSVVEGVDEGDGWLCVSGELYLPMQLAGVPILTIEESPWALAGLQVVEAFPIGSAVLMLEAAIMRAAEDLRSTAICQLEKEQQMQILGHGAGARNRRLFVQDPVSGQDGWISFVSQTGKLLVTPLDHSPEQMQKVATMITTRQQLESFDGQGASVSMEVAQAQEEPAAPETQQAFLVDNRAFKADSDGVGYRASPDLEDKVVPARTALWGTVVHGVADDEGWLRVGAYYLPMALKGIRVLTPEAEAPKAHLPQLPGFARGDWEYICIDPKGASTYFQPGAPSESGQASFLRGLVAASERLVPGLGFYHRLSRAGVEASQVLWLKLRPVDSWAYSAWHARRERRQPARAVAAGVLVAASCLGRCAGAQRLLQRLGCQHDAAGEIGDTVIQPLRTRSCHHKAIGSISAPML</sequence>
<name>A0A812MK84_9DINO</name>
<organism evidence="1 2">
    <name type="scientific">Symbiodinium necroappetens</name>
    <dbReference type="NCBI Taxonomy" id="1628268"/>
    <lineage>
        <taxon>Eukaryota</taxon>
        <taxon>Sar</taxon>
        <taxon>Alveolata</taxon>
        <taxon>Dinophyceae</taxon>
        <taxon>Suessiales</taxon>
        <taxon>Symbiodiniaceae</taxon>
        <taxon>Symbiodinium</taxon>
    </lineage>
</organism>
<comment type="caution">
    <text evidence="1">The sequence shown here is derived from an EMBL/GenBank/DDBJ whole genome shotgun (WGS) entry which is preliminary data.</text>
</comment>
<keyword evidence="2" id="KW-1185">Reference proteome</keyword>
<gene>
    <name evidence="1" type="ORF">SNEC2469_LOCUS6195</name>
</gene>
<evidence type="ECO:0000313" key="1">
    <source>
        <dbReference type="EMBL" id="CAE7265122.1"/>
    </source>
</evidence>
<accession>A0A812MK84</accession>
<dbReference type="OrthoDB" id="441764at2759"/>
<evidence type="ECO:0000313" key="2">
    <source>
        <dbReference type="Proteomes" id="UP000601435"/>
    </source>
</evidence>